<dbReference type="NCBIfam" id="TIGR01965">
    <property type="entry name" value="VCBS_repeat"/>
    <property type="match status" value="11"/>
</dbReference>
<dbReference type="Gene3D" id="3.90.182.10">
    <property type="entry name" value="Toxin - Anthrax Protective Antigen,domain 1"/>
    <property type="match status" value="1"/>
</dbReference>
<gene>
    <name evidence="5" type="ORF">RAMLITH_23620</name>
</gene>
<dbReference type="Pfam" id="PF17963">
    <property type="entry name" value="Big_9"/>
    <property type="match status" value="2"/>
</dbReference>
<feature type="region of interest" description="Disordered" evidence="3">
    <location>
        <begin position="1"/>
        <end position="68"/>
    </location>
</feature>
<keyword evidence="1" id="KW-0732">Signal</keyword>
<dbReference type="SMART" id="SM00560">
    <property type="entry name" value="LamGL"/>
    <property type="match status" value="1"/>
</dbReference>
<dbReference type="InterPro" id="IPR040853">
    <property type="entry name" value="RapA2_cadherin-like"/>
</dbReference>
<dbReference type="Pfam" id="PF17803">
    <property type="entry name" value="Cadherin_4"/>
    <property type="match status" value="1"/>
</dbReference>
<keyword evidence="2" id="KW-1015">Disulfide bond</keyword>
<reference evidence="5 6" key="1">
    <citation type="journal article" date="2020" name="Nature">
        <title>Bacterial chemolithoautotrophy via manganese oxidation.</title>
        <authorList>
            <person name="Yu H."/>
            <person name="Leadbetter J.R."/>
        </authorList>
    </citation>
    <scope>NUCLEOTIDE SEQUENCE [LARGE SCALE GENOMIC DNA]</scope>
    <source>
        <strain evidence="5 6">RBP-1</strain>
    </source>
</reference>
<dbReference type="InterPro" id="IPR006558">
    <property type="entry name" value="LamG-like"/>
</dbReference>
<dbReference type="InterPro" id="IPR011658">
    <property type="entry name" value="PA14_dom"/>
</dbReference>
<name>A0A7X6DKF2_9BURK</name>
<organism evidence="5 6">
    <name type="scientific">Ramlibacter lithotrophicus</name>
    <dbReference type="NCBI Taxonomy" id="2606681"/>
    <lineage>
        <taxon>Bacteria</taxon>
        <taxon>Pseudomonadati</taxon>
        <taxon>Pseudomonadota</taxon>
        <taxon>Betaproteobacteria</taxon>
        <taxon>Burkholderiales</taxon>
        <taxon>Comamonadaceae</taxon>
        <taxon>Ramlibacter</taxon>
    </lineage>
</organism>
<evidence type="ECO:0000313" key="6">
    <source>
        <dbReference type="Proteomes" id="UP000521868"/>
    </source>
</evidence>
<dbReference type="InterPro" id="IPR037524">
    <property type="entry name" value="PA14/GLEYA"/>
</dbReference>
<dbReference type="Pfam" id="PF17892">
    <property type="entry name" value="Cadherin_5"/>
    <property type="match status" value="1"/>
</dbReference>
<comment type="caution">
    <text evidence="5">The sequence shown here is derived from an EMBL/GenBank/DDBJ whole genome shotgun (WGS) entry which is preliminary data.</text>
</comment>
<dbReference type="PANTHER" id="PTHR42535:SF2">
    <property type="entry name" value="CHROMOSOME UNDETERMINED SCAFFOLD_146, WHOLE GENOME SHOTGUN SEQUENCE"/>
    <property type="match status" value="1"/>
</dbReference>
<dbReference type="InterPro" id="IPR041690">
    <property type="entry name" value="Cadherin_5"/>
</dbReference>
<dbReference type="NCBIfam" id="NF012211">
    <property type="entry name" value="tand_rpt_95"/>
    <property type="match status" value="4"/>
</dbReference>
<protein>
    <submittedName>
        <fullName evidence="5">Tandem-95 repeat protein</fullName>
    </submittedName>
</protein>
<sequence length="2389" mass="240677">MANNNATTTRPVKGGNDDDVLAGDNAANVISGGSGDDTLTGAGGDDVLRGDAGSDLLDGGAGSDRVDGHSEDDVLVYVAAENTGAHDEYDGGAGVDTLRLVLTREEWMRPAVQDDIAAFLAYIAGQANPSGQATAGSFAFTAFDLRAGKFERLEVTVDGVALDPRDEAVTLAGDASQTDEDGTAAGAVLANDDVPDLVRSVEIVVAPAHGTLVFNPDGTYVYTPGDHFNSMAAGETATETFQYRVTDADFDSAVAMVTVTITGTNDGPVVTNTAQELVGAVQEDGPLTATGQLGATDVDHNATQTWTVEGAAAGTYGSINVDAAGRWVYTLDNAAHQDLAQGESHDEAFTIRVTDDQGAFVDQVVTVSVAGTNDGPVITGGATSGSVTEDAAATQATGQLVADDPDHGAQQIWTVVGSADGAYGSLTVAQDGAWAYDIDNGRAATQALAQGQFATDSFTVQVADEFGAFDTRTIAIQVAGTNDGPVVQTADAASALGEDANVVAGQLTATGQGQFSDVDLTDTHSMSAVLAAAQLSNGAPLPAGLAAALGSAVTTTLLDAATGDGHAQYRWDFAVANAATQFLAAGQTLQATYDVVATDSHGASAAQQVTITIVGTNDVPVVAAADVTAAVVEAIVPAGVLGDSGTLAFSDVDLADVHATGTVMPSAGALGTLTAGVAADTTGSGTGGSIAWQYAVDAAAVDYLAAGQTRQESFTFALADGQGGSVARTVTATITGTNDAPVIAAADTEGSVTALPDAPDAPPPPLVFTVQQFLNYQSNSLANLRNYVATHAADYTVQTSVIDYTDDPGGFAGELPGSSPWPAAQAQNVSGTGGINNVFFARITADFSVATADTYTFRTYNDDGVFLLIDNQLIIQDTGYHPEAPFTGSIALQPGNHTIELFFYENGGEASLEFSARGSTGQFGLVGASGGGFGGANMQLQDSGTLAFTDVDLTDAHAVSAAPVGATLGTFAVAKDSDTTGTGTGGQVTWTYSVGNAALGFLAAGETRTESFLVTLDDQHGGVVTRQVDVTVTGSNDDPVVAAADVTGAVTEMIAAAGNLTDSGTIAFEDMDLTDVHSVGPVTASPAALGALTATVSADTTGTGTGGVITWNYTVPASALEYLGAGQTRVETFTFDVLDGNGGSVARTVSVTLTGTNDVPVVATADVTGAVTEMIAPAGLLTNSGTIAFSDADLADVHSVGAVTTSAPTLGTLTASVTADTTGTGSGGVVTWNYSVPASAVEYLGANQTRVESFTFDVLDGQGGSVPRTVAVTITGTNDKPVAVGDVLSATEDAPVTFTAAQLLGNDSDADANAQLSIASVTSGAGGTAVRNPDGSVTFKPIANFTGVASFSYVASDGSALSNAASVTVNVAPVNDAPALTVPLSGATSMWNGEGNAVDLIGGNNGTLFNGSSFGAGHIGQAFSFDGVNDFARVLNQIPNDFTISAWINTSNTSRTGTQFHHGDGLIYADVGGVTTDFGISILNNRIAFGTGGFQDITIQSQSTVTTGDWVQFSAVRSGSVISLYVNGVLEASANTGYAGPLGAPTHINFGGNTIDSRYYRGLLDDVTIYDRALSLAEIQSLVAGQPAITTAEDTARTMTTIRVSDVDAGADAVLVSMAAGHGALALGSTAGLAMVDGDGSDGSLSFTGSLAAVNAALASGLTYAPDANFNGADQLALSVNDQGHNGAGGPLASTQNLAITVTPVNDAPVAVDDANALTVKVLPSGAQSNFVNWVNWTSASPGSVVGTIDLGGGQTIDVTYSGEFTFAQTSSGTNFYTDYDNNGSPTTTTYTSPAVQNGPTGWDIIALSQATQKTLTFSQPVNDLFFAIVSLNGNGYLFDQDFDIMSYGQGYFGNGSATRVALPDGRFSVVGSGELHGVLRIDGAVQSLTWTSQTPEYWNGFTVGTYGKAQTATAAGNLLSNDSDVDGNALAVSAVNGQAIVGNSVTLDLASGARVQVNKDGTYLYDEDGAFGSLVAGQTTFDSFQYTVSDGVGGTATATARIAVTGVNDAATIGDPTAAAVTEDVGVNGAGNLVASGTIPIADPDAGQAAFQAGVLTGPGNLGSLTLASNGSYTYTVANALVQSLAAGQTRIDSFTVQAAEGTAKTVSFTINGANDAPKIVAPQMNVASTNFDEVASGEPAAVSLNGGVWRTNDAAGVVEVNPGGVYGLGNNSNVIELERTTFSASDIYTDVAAAAGQFFRLDFDYAARAGHDGASSAFAVYWNNAVVAQFSPSGQAMQHYATAVSAPAAGTYRLEFQGNTSDGDGGGALLDNIGLAKINAVVEMGTPVGNLGVNGTLAISDVDLLNTHSVSATPLAPALGTLTPVLMPDTTGSGAGTIQWSYSVAASAVEYLAAGQLRVEAFSIALADGHGGLATQQLEITIVGTAG</sequence>
<dbReference type="SUPFAM" id="SSF56988">
    <property type="entry name" value="Anthrax protective antigen"/>
    <property type="match status" value="1"/>
</dbReference>
<dbReference type="Pfam" id="PF00353">
    <property type="entry name" value="HemolysinCabind"/>
    <property type="match status" value="1"/>
</dbReference>
<dbReference type="EMBL" id="VTOX01000012">
    <property type="protein sequence ID" value="NKE68817.1"/>
    <property type="molecule type" value="Genomic_DNA"/>
</dbReference>
<dbReference type="RefSeq" id="WP_168109951.1">
    <property type="nucleotide sequence ID" value="NZ_VTOX01000012.1"/>
</dbReference>
<dbReference type="Gene3D" id="2.60.40.2810">
    <property type="match status" value="1"/>
</dbReference>
<feature type="compositionally biased region" description="Polar residues" evidence="3">
    <location>
        <begin position="1"/>
        <end position="10"/>
    </location>
</feature>
<accession>A0A7X6DKF2</accession>
<evidence type="ECO:0000256" key="2">
    <source>
        <dbReference type="ARBA" id="ARBA00023157"/>
    </source>
</evidence>
<dbReference type="SMART" id="SM00758">
    <property type="entry name" value="PA14"/>
    <property type="match status" value="1"/>
</dbReference>
<dbReference type="Proteomes" id="UP000521868">
    <property type="component" value="Unassembled WGS sequence"/>
</dbReference>
<dbReference type="PROSITE" id="PS51820">
    <property type="entry name" value="PA14"/>
    <property type="match status" value="1"/>
</dbReference>
<proteinExistence type="predicted"/>
<dbReference type="GO" id="GO:0005509">
    <property type="term" value="F:calcium ion binding"/>
    <property type="evidence" value="ECO:0007669"/>
    <property type="project" value="InterPro"/>
</dbReference>
<dbReference type="Gene3D" id="2.150.10.10">
    <property type="entry name" value="Serralysin-like metalloprotease, C-terminal"/>
    <property type="match status" value="1"/>
</dbReference>
<dbReference type="InterPro" id="IPR013320">
    <property type="entry name" value="ConA-like_dom_sf"/>
</dbReference>
<dbReference type="Pfam" id="PF13385">
    <property type="entry name" value="Laminin_G_3"/>
    <property type="match status" value="1"/>
</dbReference>
<evidence type="ECO:0000256" key="3">
    <source>
        <dbReference type="SAM" id="MobiDB-lite"/>
    </source>
</evidence>
<evidence type="ECO:0000313" key="5">
    <source>
        <dbReference type="EMBL" id="NKE68817.1"/>
    </source>
</evidence>
<dbReference type="PANTHER" id="PTHR42535">
    <property type="entry name" value="OOKINETE PROTEIN, PUTATIVE-RELATED"/>
    <property type="match status" value="1"/>
</dbReference>
<dbReference type="SUPFAM" id="SSF51120">
    <property type="entry name" value="beta-Roll"/>
    <property type="match status" value="1"/>
</dbReference>
<keyword evidence="6" id="KW-1185">Reference proteome</keyword>
<dbReference type="InterPro" id="IPR001343">
    <property type="entry name" value="Hemolysn_Ca-bd"/>
</dbReference>
<dbReference type="Pfam" id="PF07691">
    <property type="entry name" value="PA14"/>
    <property type="match status" value="1"/>
</dbReference>
<dbReference type="InterPro" id="IPR011049">
    <property type="entry name" value="Serralysin-like_metalloprot_C"/>
</dbReference>
<evidence type="ECO:0000256" key="1">
    <source>
        <dbReference type="ARBA" id="ARBA00022729"/>
    </source>
</evidence>
<dbReference type="PROSITE" id="PS00330">
    <property type="entry name" value="HEMOLYSIN_CALCIUM"/>
    <property type="match status" value="1"/>
</dbReference>
<dbReference type="InterPro" id="IPR013783">
    <property type="entry name" value="Ig-like_fold"/>
</dbReference>
<dbReference type="InterPro" id="IPR010221">
    <property type="entry name" value="VCBS_dom"/>
</dbReference>
<feature type="domain" description="PA14" evidence="4">
    <location>
        <begin position="779"/>
        <end position="930"/>
    </location>
</feature>
<dbReference type="Gene3D" id="2.60.120.200">
    <property type="match status" value="1"/>
</dbReference>
<dbReference type="InterPro" id="IPR018511">
    <property type="entry name" value="Hemolysin-typ_Ca-bd_CS"/>
</dbReference>
<evidence type="ECO:0000259" key="4">
    <source>
        <dbReference type="PROSITE" id="PS51820"/>
    </source>
</evidence>
<dbReference type="PRINTS" id="PR00313">
    <property type="entry name" value="CABNDNGRPT"/>
</dbReference>
<dbReference type="Gene3D" id="2.60.40.10">
    <property type="entry name" value="Immunoglobulins"/>
    <property type="match status" value="3"/>
</dbReference>
<dbReference type="SUPFAM" id="SSF49899">
    <property type="entry name" value="Concanavalin A-like lectins/glucanases"/>
    <property type="match status" value="1"/>
</dbReference>